<accession>A0A913YFZ6</accession>
<feature type="region of interest" description="Disordered" evidence="1">
    <location>
        <begin position="16"/>
        <end position="69"/>
    </location>
</feature>
<reference evidence="2" key="1">
    <citation type="submission" date="2022-11" db="UniProtKB">
        <authorList>
            <consortium name="EnsemblMetazoa"/>
        </authorList>
    </citation>
    <scope>IDENTIFICATION</scope>
</reference>
<dbReference type="GeneID" id="110233991"/>
<dbReference type="RefSeq" id="XP_028513361.1">
    <property type="nucleotide sequence ID" value="XM_028657560.1"/>
</dbReference>
<proteinExistence type="predicted"/>
<dbReference type="EnsemblMetazoa" id="XM_028657560.1">
    <property type="protein sequence ID" value="XP_028513361.1"/>
    <property type="gene ID" value="LOC110233991"/>
</dbReference>
<protein>
    <submittedName>
        <fullName evidence="2">Uncharacterized protein</fullName>
    </submittedName>
</protein>
<evidence type="ECO:0000313" key="3">
    <source>
        <dbReference type="Proteomes" id="UP000887567"/>
    </source>
</evidence>
<keyword evidence="3" id="KW-1185">Reference proteome</keyword>
<dbReference type="AlphaFoldDB" id="A0A913YFZ6"/>
<feature type="compositionally biased region" description="Basic residues" evidence="1">
    <location>
        <begin position="541"/>
        <end position="557"/>
    </location>
</feature>
<feature type="compositionally biased region" description="Basic and acidic residues" evidence="1">
    <location>
        <begin position="516"/>
        <end position="525"/>
    </location>
</feature>
<dbReference type="Proteomes" id="UP000887567">
    <property type="component" value="Unplaced"/>
</dbReference>
<evidence type="ECO:0000256" key="1">
    <source>
        <dbReference type="SAM" id="MobiDB-lite"/>
    </source>
</evidence>
<feature type="region of interest" description="Disordered" evidence="1">
    <location>
        <begin position="390"/>
        <end position="429"/>
    </location>
</feature>
<feature type="compositionally biased region" description="Polar residues" evidence="1">
    <location>
        <begin position="390"/>
        <end position="407"/>
    </location>
</feature>
<feature type="compositionally biased region" description="Polar residues" evidence="1">
    <location>
        <begin position="50"/>
        <end position="61"/>
    </location>
</feature>
<feature type="region of interest" description="Disordered" evidence="1">
    <location>
        <begin position="481"/>
        <end position="526"/>
    </location>
</feature>
<evidence type="ECO:0000313" key="2">
    <source>
        <dbReference type="EnsemblMetazoa" id="XP_028513361.1"/>
    </source>
</evidence>
<name>A0A913YFZ6_EXADI</name>
<dbReference type="OrthoDB" id="10399039at2759"/>
<dbReference type="KEGG" id="epa:110233991"/>
<feature type="compositionally biased region" description="Basic and acidic residues" evidence="1">
    <location>
        <begin position="408"/>
        <end position="421"/>
    </location>
</feature>
<sequence length="605" mass="67530">MGNNLKALQTAKALTKKISSNEPYLATNGGKDLEISRRSNSRPSLSPTSAGVTQKSNTDGSEPSGKDLMSHYVLQNGSSKMNQNNTDSFVYYLPQANGIYSQPQDETMTDRVHGQRHINETSRVVTLQGNNKTGTIPRQDGKAVPVVVDLTLDDSDDELDLAPSQTENTFPKILAAYSLTENTPFADLSNLLNHKAKDSQIKDNNIVVDSLVLKAAKSNGLFIDSQPLNSTKPVDTVKQFTLNGPSTLPSAKPTVSQVNAVKSRPNGLVFDNRTKTLESQSQNPRTSLANGLPTYSNNITKDLTNQALVESKRNDVVHDVTNTRNSQNYEYRPLLFSSRPAPTTPSDGDDNVVITKVISPTTDITKDRRKHRRKAPIEVRQWCFEEQNNQFSNPTLNKNSQSNSITHSLDELEHSPTEKQQRNSPNNIHREAKIRTLKNLLAKQEKAVKKIRTIDSNNSPVVSADRMLVVEIPDLKSELRIPSPGKHSFRVSSHTISISPKGDNSHRKRPRKRDPRKITREDHRYPSYVEASDDEDFVASKRLKGKPKAGRKSRGRNSPKLVNQIPVVSKDLWHRELQKVEEELALSGEPMDQSSFLMFLGLRKI</sequence>
<feature type="compositionally biased region" description="Basic residues" evidence="1">
    <location>
        <begin position="506"/>
        <end position="515"/>
    </location>
</feature>
<organism evidence="2 3">
    <name type="scientific">Exaiptasia diaphana</name>
    <name type="common">Tropical sea anemone</name>
    <name type="synonym">Aiptasia pulchella</name>
    <dbReference type="NCBI Taxonomy" id="2652724"/>
    <lineage>
        <taxon>Eukaryota</taxon>
        <taxon>Metazoa</taxon>
        <taxon>Cnidaria</taxon>
        <taxon>Anthozoa</taxon>
        <taxon>Hexacorallia</taxon>
        <taxon>Actiniaria</taxon>
        <taxon>Aiptasiidae</taxon>
        <taxon>Exaiptasia</taxon>
    </lineage>
</organism>
<feature type="region of interest" description="Disordered" evidence="1">
    <location>
        <begin position="539"/>
        <end position="561"/>
    </location>
</feature>